<dbReference type="SUPFAM" id="SSF74650">
    <property type="entry name" value="Galactose mutarotase-like"/>
    <property type="match status" value="1"/>
</dbReference>
<dbReference type="InterPro" id="IPR008183">
    <property type="entry name" value="Aldose_1/G6P_1-epimerase"/>
</dbReference>
<comment type="subunit">
    <text evidence="4">Monomer.</text>
</comment>
<feature type="active site" description="Proton acceptor" evidence="10">
    <location>
        <position position="349"/>
    </location>
</feature>
<dbReference type="NCBIfam" id="NF008277">
    <property type="entry name" value="PRK11055.1"/>
    <property type="match status" value="1"/>
</dbReference>
<keyword evidence="7 9" id="KW-0413">Isomerase</keyword>
<evidence type="ECO:0000256" key="7">
    <source>
        <dbReference type="ARBA" id="ARBA00023235"/>
    </source>
</evidence>
<dbReference type="FunFam" id="2.70.98.10:FF:000003">
    <property type="entry name" value="Aldose 1-epimerase"/>
    <property type="match status" value="1"/>
</dbReference>
<dbReference type="InterPro" id="IPR015443">
    <property type="entry name" value="Aldose_1-epimerase"/>
</dbReference>
<evidence type="ECO:0000256" key="2">
    <source>
        <dbReference type="ARBA" id="ARBA00005028"/>
    </source>
</evidence>
<feature type="binding site" evidence="12">
    <location>
        <begin position="115"/>
        <end position="116"/>
    </location>
    <ligand>
        <name>beta-D-galactose</name>
        <dbReference type="ChEBI" id="CHEBI:27667"/>
    </ligand>
</feature>
<dbReference type="Proteomes" id="UP000324233">
    <property type="component" value="Chromosome"/>
</dbReference>
<evidence type="ECO:0000313" key="14">
    <source>
        <dbReference type="EMBL" id="QEH36300.1"/>
    </source>
</evidence>
<dbReference type="PANTHER" id="PTHR10091">
    <property type="entry name" value="ALDOSE-1-EPIMERASE"/>
    <property type="match status" value="1"/>
</dbReference>
<dbReference type="RefSeq" id="WP_210420158.1">
    <property type="nucleotide sequence ID" value="NZ_CP042997.1"/>
</dbReference>
<dbReference type="PANTHER" id="PTHR10091:SF0">
    <property type="entry name" value="GALACTOSE MUTAROTASE"/>
    <property type="match status" value="1"/>
</dbReference>
<comment type="similarity">
    <text evidence="3 9">Belongs to the aldose epimerase family.</text>
</comment>
<dbReference type="EMBL" id="CP042997">
    <property type="protein sequence ID" value="QEH36300.1"/>
    <property type="molecule type" value="Genomic_DNA"/>
</dbReference>
<dbReference type="GO" id="GO:0004034">
    <property type="term" value="F:aldose 1-epimerase activity"/>
    <property type="evidence" value="ECO:0007669"/>
    <property type="project" value="UniProtKB-EC"/>
</dbReference>
<dbReference type="GO" id="GO:0030246">
    <property type="term" value="F:carbohydrate binding"/>
    <property type="evidence" value="ECO:0007669"/>
    <property type="project" value="InterPro"/>
</dbReference>
<dbReference type="CDD" id="cd09019">
    <property type="entry name" value="galactose_mutarotase_like"/>
    <property type="match status" value="1"/>
</dbReference>
<dbReference type="KEGG" id="agv:OJF2_48610"/>
<evidence type="ECO:0000256" key="8">
    <source>
        <dbReference type="ARBA" id="ARBA00023277"/>
    </source>
</evidence>
<keyword evidence="6" id="KW-0597">Phosphoprotein</keyword>
<comment type="pathway">
    <text evidence="2 9">Carbohydrate metabolism; hexose metabolism.</text>
</comment>
<feature type="active site" description="Proton donor" evidence="10">
    <location>
        <position position="215"/>
    </location>
</feature>
<evidence type="ECO:0000256" key="1">
    <source>
        <dbReference type="ARBA" id="ARBA00004496"/>
    </source>
</evidence>
<name>A0A5B9W8Q1_9BACT</name>
<dbReference type="GO" id="GO:0005737">
    <property type="term" value="C:cytoplasm"/>
    <property type="evidence" value="ECO:0007669"/>
    <property type="project" value="UniProtKB-SubCell"/>
</dbReference>
<comment type="catalytic activity">
    <reaction evidence="9">
        <text>alpha-D-glucose = beta-D-glucose</text>
        <dbReference type="Rhea" id="RHEA:10264"/>
        <dbReference type="ChEBI" id="CHEBI:15903"/>
        <dbReference type="ChEBI" id="CHEBI:17925"/>
        <dbReference type="EC" id="5.1.3.3"/>
    </reaction>
</comment>
<evidence type="ECO:0000313" key="15">
    <source>
        <dbReference type="Proteomes" id="UP000324233"/>
    </source>
</evidence>
<dbReference type="GO" id="GO:0033499">
    <property type="term" value="P:galactose catabolic process via UDP-galactose, Leloir pathway"/>
    <property type="evidence" value="ECO:0007669"/>
    <property type="project" value="TreeGrafter"/>
</dbReference>
<proteinExistence type="inferred from homology"/>
<evidence type="ECO:0000256" key="11">
    <source>
        <dbReference type="PIRSR" id="PIRSR005096-2"/>
    </source>
</evidence>
<protein>
    <recommendedName>
        <fullName evidence="9">Aldose 1-epimerase</fullName>
        <ecNumber evidence="9">5.1.3.3</ecNumber>
    </recommendedName>
</protein>
<organism evidence="14 15">
    <name type="scientific">Aquisphaera giovannonii</name>
    <dbReference type="NCBI Taxonomy" id="406548"/>
    <lineage>
        <taxon>Bacteria</taxon>
        <taxon>Pseudomonadati</taxon>
        <taxon>Planctomycetota</taxon>
        <taxon>Planctomycetia</taxon>
        <taxon>Isosphaerales</taxon>
        <taxon>Isosphaeraceae</taxon>
        <taxon>Aquisphaera</taxon>
    </lineage>
</organism>
<comment type="subcellular location">
    <subcellularLocation>
        <location evidence="1">Cytoplasm</location>
    </subcellularLocation>
</comment>
<evidence type="ECO:0000256" key="9">
    <source>
        <dbReference type="PIRNR" id="PIRNR005096"/>
    </source>
</evidence>
<keyword evidence="5" id="KW-0963">Cytoplasm</keyword>
<dbReference type="UniPathway" id="UPA00242"/>
<dbReference type="InterPro" id="IPR014718">
    <property type="entry name" value="GH-type_carb-bd"/>
</dbReference>
<evidence type="ECO:0000256" key="13">
    <source>
        <dbReference type="SAM" id="SignalP"/>
    </source>
</evidence>
<dbReference type="AlphaFoldDB" id="A0A5B9W8Q1"/>
<feature type="chain" id="PRO_5022831207" description="Aldose 1-epimerase" evidence="13">
    <location>
        <begin position="31"/>
        <end position="384"/>
    </location>
</feature>
<gene>
    <name evidence="14" type="primary">mro</name>
    <name evidence="14" type="ORF">OJF2_48610</name>
</gene>
<keyword evidence="8 9" id="KW-0119">Carbohydrate metabolism</keyword>
<dbReference type="Pfam" id="PF01263">
    <property type="entry name" value="Aldose_epim"/>
    <property type="match status" value="1"/>
</dbReference>
<evidence type="ECO:0000256" key="4">
    <source>
        <dbReference type="ARBA" id="ARBA00011245"/>
    </source>
</evidence>
<evidence type="ECO:0000256" key="6">
    <source>
        <dbReference type="ARBA" id="ARBA00022553"/>
    </source>
</evidence>
<dbReference type="InterPro" id="IPR011013">
    <property type="entry name" value="Gal_mutarotase_sf_dom"/>
</dbReference>
<feature type="binding site" evidence="12">
    <location>
        <begin position="215"/>
        <end position="217"/>
    </location>
    <ligand>
        <name>beta-D-galactose</name>
        <dbReference type="ChEBI" id="CHEBI:27667"/>
    </ligand>
</feature>
<dbReference type="Gene3D" id="2.70.98.10">
    <property type="match status" value="1"/>
</dbReference>
<feature type="signal peptide" evidence="13">
    <location>
        <begin position="1"/>
        <end position="30"/>
    </location>
</feature>
<evidence type="ECO:0000256" key="3">
    <source>
        <dbReference type="ARBA" id="ARBA00006206"/>
    </source>
</evidence>
<evidence type="ECO:0000256" key="10">
    <source>
        <dbReference type="PIRSR" id="PIRSR005096-1"/>
    </source>
</evidence>
<evidence type="ECO:0000256" key="12">
    <source>
        <dbReference type="PIRSR" id="PIRSR005096-3"/>
    </source>
</evidence>
<keyword evidence="13" id="KW-0732">Signal</keyword>
<sequence length="384" mass="41162" precursor="true">MNGNTRSAWRAALVAAGICLCGLASRPAPAAAADSSGSLTKMQFGKTADGTPVDLYVLKNGQVTVKVTNYGGIITEIDTPDRNGKPGDIALGFENLEGYLGKHPFFGATVGRVANRIAKGTFTLNGREYKLAVNNGPNALHGGLKGFDKQVWKAEEVRSAEGPSVKMSYRSVDGEEGYPGNLDVTVQFTVTADNELKIDYTATTDKATPINLSNHSYFNLAGKTTQSILDHEVMLAADKYTPVDDTLIPTGEIAEVAGTPLDFRKPKPIGQDIKGIKADPVGYDHNFVLNGGGKTLALAARVYDPKTGRILEMSTTQPGVQFYTGNFLDGSVVGKDGIAYRQYAGFCLESQHYPDSIHHPNFPSAVLEPGQTFRETTVFKFSAK</sequence>
<dbReference type="InterPro" id="IPR047215">
    <property type="entry name" value="Galactose_mutarotase-like"/>
</dbReference>
<feature type="binding site" evidence="11">
    <location>
        <position position="284"/>
    </location>
    <ligand>
        <name>beta-D-galactose</name>
        <dbReference type="ChEBI" id="CHEBI:27667"/>
    </ligand>
</feature>
<keyword evidence="15" id="KW-1185">Reference proteome</keyword>
<dbReference type="GO" id="GO:0006006">
    <property type="term" value="P:glucose metabolic process"/>
    <property type="evidence" value="ECO:0007669"/>
    <property type="project" value="TreeGrafter"/>
</dbReference>
<accession>A0A5B9W8Q1</accession>
<dbReference type="EC" id="5.1.3.3" evidence="9"/>
<dbReference type="PIRSF" id="PIRSF005096">
    <property type="entry name" value="GALM"/>
    <property type="match status" value="1"/>
</dbReference>
<reference evidence="14 15" key="1">
    <citation type="submission" date="2019-08" db="EMBL/GenBank/DDBJ databases">
        <title>Deep-cultivation of Planctomycetes and their phenomic and genomic characterization uncovers novel biology.</title>
        <authorList>
            <person name="Wiegand S."/>
            <person name="Jogler M."/>
            <person name="Boedeker C."/>
            <person name="Pinto D."/>
            <person name="Vollmers J."/>
            <person name="Rivas-Marin E."/>
            <person name="Kohn T."/>
            <person name="Peeters S.H."/>
            <person name="Heuer A."/>
            <person name="Rast P."/>
            <person name="Oberbeckmann S."/>
            <person name="Bunk B."/>
            <person name="Jeske O."/>
            <person name="Meyerdierks A."/>
            <person name="Storesund J.E."/>
            <person name="Kallscheuer N."/>
            <person name="Luecker S."/>
            <person name="Lage O.M."/>
            <person name="Pohl T."/>
            <person name="Merkel B.J."/>
            <person name="Hornburger P."/>
            <person name="Mueller R.-W."/>
            <person name="Bruemmer F."/>
            <person name="Labrenz M."/>
            <person name="Spormann A.M."/>
            <person name="Op den Camp H."/>
            <person name="Overmann J."/>
            <person name="Amann R."/>
            <person name="Jetten M.S.M."/>
            <person name="Mascher T."/>
            <person name="Medema M.H."/>
            <person name="Devos D.P."/>
            <person name="Kaster A.-K."/>
            <person name="Ovreas L."/>
            <person name="Rohde M."/>
            <person name="Galperin M.Y."/>
            <person name="Jogler C."/>
        </authorList>
    </citation>
    <scope>NUCLEOTIDE SEQUENCE [LARGE SCALE GENOMIC DNA]</scope>
    <source>
        <strain evidence="14 15">OJF2</strain>
    </source>
</reference>
<evidence type="ECO:0000256" key="5">
    <source>
        <dbReference type="ARBA" id="ARBA00022490"/>
    </source>
</evidence>